<evidence type="ECO:0000313" key="3">
    <source>
        <dbReference type="Proteomes" id="UP001524570"/>
    </source>
</evidence>
<gene>
    <name evidence="2" type="ORF">NP589_01785</name>
</gene>
<feature type="transmembrane region" description="Helical" evidence="1">
    <location>
        <begin position="49"/>
        <end position="68"/>
    </location>
</feature>
<sequence>MRVTRPAKPFLQPEPTPDVASINIWRYGWLIRPSSFWIGAHWSPANKRLCINLLPCLTIWVVMPGGFAP</sequence>
<evidence type="ECO:0000313" key="2">
    <source>
        <dbReference type="EMBL" id="MCQ8116136.1"/>
    </source>
</evidence>
<organism evidence="2 3">
    <name type="scientific">Methylomonas rosea</name>
    <dbReference type="NCBI Taxonomy" id="2952227"/>
    <lineage>
        <taxon>Bacteria</taxon>
        <taxon>Pseudomonadati</taxon>
        <taxon>Pseudomonadota</taxon>
        <taxon>Gammaproteobacteria</taxon>
        <taxon>Methylococcales</taxon>
        <taxon>Methylococcaceae</taxon>
        <taxon>Methylomonas</taxon>
    </lineage>
</organism>
<evidence type="ECO:0000256" key="1">
    <source>
        <dbReference type="SAM" id="Phobius"/>
    </source>
</evidence>
<keyword evidence="1" id="KW-0812">Transmembrane</keyword>
<dbReference type="Proteomes" id="UP001524570">
    <property type="component" value="Unassembled WGS sequence"/>
</dbReference>
<name>A0ABT1TN00_9GAMM</name>
<reference evidence="2 3" key="1">
    <citation type="submission" date="2022-07" db="EMBL/GenBank/DDBJ databases">
        <title>Methylomonas rivi sp. nov., Methylomonas rosea sp. nov., Methylomonas aureus sp. nov. and Methylomonas subterranea sp. nov., four novel methanotrophs isolated from a freshwater creek and the deep terrestrial subsurface.</title>
        <authorList>
            <person name="Abin C."/>
            <person name="Sankaranarayanan K."/>
            <person name="Garner C."/>
            <person name="Sindelar R."/>
            <person name="Kotary K."/>
            <person name="Garner R."/>
            <person name="Barclay S."/>
            <person name="Lawson P."/>
            <person name="Krumholz L."/>
        </authorList>
    </citation>
    <scope>NUCLEOTIDE SEQUENCE [LARGE SCALE GENOMIC DNA]</scope>
    <source>
        <strain evidence="2 3">WSC-7</strain>
    </source>
</reference>
<keyword evidence="1" id="KW-0472">Membrane</keyword>
<dbReference type="RefSeq" id="WP_256605413.1">
    <property type="nucleotide sequence ID" value="NZ_JANIBL010000003.1"/>
</dbReference>
<proteinExistence type="predicted"/>
<accession>A0ABT1TN00</accession>
<keyword evidence="3" id="KW-1185">Reference proteome</keyword>
<comment type="caution">
    <text evidence="2">The sequence shown here is derived from an EMBL/GenBank/DDBJ whole genome shotgun (WGS) entry which is preliminary data.</text>
</comment>
<keyword evidence="1" id="KW-1133">Transmembrane helix</keyword>
<protein>
    <submittedName>
        <fullName evidence="2">Uncharacterized protein</fullName>
    </submittedName>
</protein>
<dbReference type="EMBL" id="JANIBL010000003">
    <property type="protein sequence ID" value="MCQ8116136.1"/>
    <property type="molecule type" value="Genomic_DNA"/>
</dbReference>